<evidence type="ECO:0000256" key="1">
    <source>
        <dbReference type="SAM" id="MobiDB-lite"/>
    </source>
</evidence>
<feature type="compositionally biased region" description="Acidic residues" evidence="1">
    <location>
        <begin position="75"/>
        <end position="86"/>
    </location>
</feature>
<name>A0A182EXV6_ONCOC</name>
<dbReference type="STRING" id="42157.A0A182EXV6"/>
<keyword evidence="3" id="KW-1185">Reference proteome</keyword>
<accession>A0A182EXV6</accession>
<dbReference type="OrthoDB" id="5836549at2759"/>
<proteinExistence type="predicted"/>
<dbReference type="Proteomes" id="UP000271087">
    <property type="component" value="Unassembled WGS sequence"/>
</dbReference>
<evidence type="ECO:0000313" key="3">
    <source>
        <dbReference type="Proteomes" id="UP000271087"/>
    </source>
</evidence>
<feature type="region of interest" description="Disordered" evidence="1">
    <location>
        <begin position="43"/>
        <end position="86"/>
    </location>
</feature>
<dbReference type="WBParaSite" id="nOo.2.0.1.t13011-RA">
    <property type="protein sequence ID" value="nOo.2.0.1.t13011-RA"/>
    <property type="gene ID" value="nOo.2.0.1.g13011"/>
</dbReference>
<dbReference type="AlphaFoldDB" id="A0A182EXV6"/>
<sequence>MITWDSLYNEINSLGCPSEISMLEITSIIDKYKNIANNEYSDDYDDDNYNYDDDNYNYDNYDQDSSDWINPDNLESPEVDDDKENEEIVDETLLPEKFRGKKWIIKKILGEGKLFPKFYT</sequence>
<reference evidence="4" key="1">
    <citation type="submission" date="2016-06" db="UniProtKB">
        <authorList>
            <consortium name="WormBaseParasite"/>
        </authorList>
    </citation>
    <scope>IDENTIFICATION</scope>
</reference>
<dbReference type="EMBL" id="UYRW01012992">
    <property type="protein sequence ID" value="VDN00444.1"/>
    <property type="molecule type" value="Genomic_DNA"/>
</dbReference>
<organism evidence="4">
    <name type="scientific">Onchocerca ochengi</name>
    <name type="common">Filarial nematode worm</name>
    <dbReference type="NCBI Taxonomy" id="42157"/>
    <lineage>
        <taxon>Eukaryota</taxon>
        <taxon>Metazoa</taxon>
        <taxon>Ecdysozoa</taxon>
        <taxon>Nematoda</taxon>
        <taxon>Chromadorea</taxon>
        <taxon>Rhabditida</taxon>
        <taxon>Spirurina</taxon>
        <taxon>Spiruromorpha</taxon>
        <taxon>Filarioidea</taxon>
        <taxon>Onchocercidae</taxon>
        <taxon>Onchocerca</taxon>
    </lineage>
</organism>
<evidence type="ECO:0000313" key="4">
    <source>
        <dbReference type="WBParaSite" id="nOo.2.0.1.t13011-RA"/>
    </source>
</evidence>
<reference evidence="2 3" key="2">
    <citation type="submission" date="2018-08" db="EMBL/GenBank/DDBJ databases">
        <authorList>
            <person name="Laetsch R D."/>
            <person name="Stevens L."/>
            <person name="Kumar S."/>
            <person name="Blaxter L. M."/>
        </authorList>
    </citation>
    <scope>NUCLEOTIDE SEQUENCE [LARGE SCALE GENOMIC DNA]</scope>
</reference>
<gene>
    <name evidence="2" type="ORF">NOO_LOCUS13011</name>
</gene>
<feature type="compositionally biased region" description="Acidic residues" evidence="1">
    <location>
        <begin position="43"/>
        <end position="65"/>
    </location>
</feature>
<protein>
    <submittedName>
        <fullName evidence="4">ORFan</fullName>
    </submittedName>
</protein>
<evidence type="ECO:0000313" key="2">
    <source>
        <dbReference type="EMBL" id="VDN00444.1"/>
    </source>
</evidence>